<feature type="domain" description="DUF4440" evidence="1">
    <location>
        <begin position="9"/>
        <end position="113"/>
    </location>
</feature>
<dbReference type="Pfam" id="PF14534">
    <property type="entry name" value="DUF4440"/>
    <property type="match status" value="1"/>
</dbReference>
<gene>
    <name evidence="2" type="ORF">EXY23_11165</name>
</gene>
<dbReference type="InterPro" id="IPR032710">
    <property type="entry name" value="NTF2-like_dom_sf"/>
</dbReference>
<keyword evidence="3" id="KW-1185">Reference proteome</keyword>
<dbReference type="RefSeq" id="WP_132288577.1">
    <property type="nucleotide sequence ID" value="NZ_SKBM01000009.1"/>
</dbReference>
<proteinExistence type="predicted"/>
<organism evidence="2 3">
    <name type="scientific">Roseicella aquatilis</name>
    <dbReference type="NCBI Taxonomy" id="2527868"/>
    <lineage>
        <taxon>Bacteria</taxon>
        <taxon>Pseudomonadati</taxon>
        <taxon>Pseudomonadota</taxon>
        <taxon>Alphaproteobacteria</taxon>
        <taxon>Acetobacterales</taxon>
        <taxon>Roseomonadaceae</taxon>
        <taxon>Roseicella</taxon>
    </lineage>
</organism>
<dbReference type="Proteomes" id="UP000295023">
    <property type="component" value="Unassembled WGS sequence"/>
</dbReference>
<dbReference type="EMBL" id="SKBM01000009">
    <property type="protein sequence ID" value="TCZ62939.1"/>
    <property type="molecule type" value="Genomic_DNA"/>
</dbReference>
<protein>
    <submittedName>
        <fullName evidence="2">Nuclear transport factor 2 family protein</fullName>
    </submittedName>
</protein>
<dbReference type="OrthoDB" id="5383110at2"/>
<accession>A0A4R4DRH1</accession>
<sequence length="123" mass="13756">MPLDAEIYAAESRLRAAMLDGDAEALEALLSAELILTDEAGRSVSRDEELAEFHARRLRLELVEVEDLQVRMLGDTAIAWLRVRMQGRHLGHGVAGHYAITRVWHRGAEGWQVEAEHCSAIDL</sequence>
<evidence type="ECO:0000259" key="1">
    <source>
        <dbReference type="Pfam" id="PF14534"/>
    </source>
</evidence>
<name>A0A4R4DRH1_9PROT</name>
<dbReference type="AlphaFoldDB" id="A0A4R4DRH1"/>
<dbReference type="InterPro" id="IPR027843">
    <property type="entry name" value="DUF4440"/>
</dbReference>
<comment type="caution">
    <text evidence="2">The sequence shown here is derived from an EMBL/GenBank/DDBJ whole genome shotgun (WGS) entry which is preliminary data.</text>
</comment>
<reference evidence="2 3" key="1">
    <citation type="submission" date="2019-03" db="EMBL/GenBank/DDBJ databases">
        <title>Paracraurococcus aquatilis NE82 genome sequence.</title>
        <authorList>
            <person name="Zhao Y."/>
            <person name="Du Z."/>
        </authorList>
    </citation>
    <scope>NUCLEOTIDE SEQUENCE [LARGE SCALE GENOMIC DNA]</scope>
    <source>
        <strain evidence="2 3">NE82</strain>
    </source>
</reference>
<evidence type="ECO:0000313" key="2">
    <source>
        <dbReference type="EMBL" id="TCZ62939.1"/>
    </source>
</evidence>
<dbReference type="SUPFAM" id="SSF54427">
    <property type="entry name" value="NTF2-like"/>
    <property type="match status" value="1"/>
</dbReference>
<dbReference type="Gene3D" id="3.10.450.50">
    <property type="match status" value="1"/>
</dbReference>
<evidence type="ECO:0000313" key="3">
    <source>
        <dbReference type="Proteomes" id="UP000295023"/>
    </source>
</evidence>